<sequence>MRATTSSLLQTSRRSLKPNTSSCSSTTTTTTRSVSNRSRTPHDPSHSASARIYTPRKQFLYRSYVDLLEKSQAVILFQPNNLSSAELGSIRRAVKGVPVTKHMMGEIGLEGEQPEEVVSSVAATFTVARTGLLASVIRSLPSSSTPAHTADQLSSLLSGPVALLTVPTLSPPYLKSLFAAVNKSLGYRPPAANHPTALAGSHPTSPRLVLLGALLEKNQLFSAPELVQLVQTLPEMDMLRAQLVGLLEMPARQLLGVTQQAGGGGLVRTLMGLEQGLKEGQEGSAGAVEGEKAA</sequence>
<comment type="caution">
    <text evidence="3">The sequence shown here is derived from an EMBL/GenBank/DDBJ whole genome shotgun (WGS) entry which is preliminary data.</text>
</comment>
<evidence type="ECO:0000313" key="4">
    <source>
        <dbReference type="Proteomes" id="UP000812966"/>
    </source>
</evidence>
<dbReference type="EMBL" id="JABELV010000020">
    <property type="protein sequence ID" value="KAG7563109.1"/>
    <property type="molecule type" value="Genomic_DNA"/>
</dbReference>
<evidence type="ECO:0000313" key="3">
    <source>
        <dbReference type="EMBL" id="KAG7563109.1"/>
    </source>
</evidence>
<organism evidence="3 4">
    <name type="scientific">Filobasidium floriforme</name>
    <dbReference type="NCBI Taxonomy" id="5210"/>
    <lineage>
        <taxon>Eukaryota</taxon>
        <taxon>Fungi</taxon>
        <taxon>Dikarya</taxon>
        <taxon>Basidiomycota</taxon>
        <taxon>Agaricomycotina</taxon>
        <taxon>Tremellomycetes</taxon>
        <taxon>Filobasidiales</taxon>
        <taxon>Filobasidiaceae</taxon>
        <taxon>Filobasidium</taxon>
    </lineage>
</organism>
<feature type="compositionally biased region" description="Low complexity" evidence="2">
    <location>
        <begin position="20"/>
        <end position="38"/>
    </location>
</feature>
<accession>A0A8K0JPY8</accession>
<dbReference type="SUPFAM" id="SSF160369">
    <property type="entry name" value="Ribosomal protein L10-like"/>
    <property type="match status" value="1"/>
</dbReference>
<comment type="similarity">
    <text evidence="1">Belongs to the universal ribosomal protein uL10 family.</text>
</comment>
<protein>
    <recommendedName>
        <fullName evidence="5">50S ribosomal protein L10</fullName>
    </recommendedName>
</protein>
<evidence type="ECO:0000256" key="2">
    <source>
        <dbReference type="SAM" id="MobiDB-lite"/>
    </source>
</evidence>
<dbReference type="Gene3D" id="3.30.70.1730">
    <property type="match status" value="1"/>
</dbReference>
<gene>
    <name evidence="3" type="ORF">FFLO_01417</name>
</gene>
<evidence type="ECO:0008006" key="5">
    <source>
        <dbReference type="Google" id="ProtNLM"/>
    </source>
</evidence>
<feature type="compositionally biased region" description="Low complexity" evidence="2">
    <location>
        <begin position="1"/>
        <end position="13"/>
    </location>
</feature>
<feature type="region of interest" description="Disordered" evidence="2">
    <location>
        <begin position="1"/>
        <end position="50"/>
    </location>
</feature>
<evidence type="ECO:0000256" key="1">
    <source>
        <dbReference type="ARBA" id="ARBA00008889"/>
    </source>
</evidence>
<dbReference type="InterPro" id="IPR043141">
    <property type="entry name" value="Ribosomal_uL10-like_sf"/>
</dbReference>
<reference evidence="3" key="1">
    <citation type="submission" date="2020-04" db="EMBL/GenBank/DDBJ databases">
        <title>Analysis of mating type loci in Filobasidium floriforme.</title>
        <authorList>
            <person name="Nowrousian M."/>
        </authorList>
    </citation>
    <scope>NUCLEOTIDE SEQUENCE</scope>
    <source>
        <strain evidence="3">CBS 6242</strain>
    </source>
</reference>
<dbReference type="PANTHER" id="PTHR11560">
    <property type="entry name" value="39S RIBOSOMAL PROTEIN L10, MITOCHONDRIAL"/>
    <property type="match status" value="1"/>
</dbReference>
<keyword evidence="4" id="KW-1185">Reference proteome</keyword>
<dbReference type="AlphaFoldDB" id="A0A8K0JPY8"/>
<dbReference type="Proteomes" id="UP000812966">
    <property type="component" value="Unassembled WGS sequence"/>
</dbReference>
<dbReference type="InterPro" id="IPR047865">
    <property type="entry name" value="Ribosomal_uL10_bac_type"/>
</dbReference>
<name>A0A8K0JPY8_9TREE</name>
<proteinExistence type="inferred from homology"/>